<dbReference type="InterPro" id="IPR029033">
    <property type="entry name" value="His_PPase_superfam"/>
</dbReference>
<dbReference type="Proteomes" id="UP001239782">
    <property type="component" value="Chromosome"/>
</dbReference>
<dbReference type="SUPFAM" id="SSF53254">
    <property type="entry name" value="Phosphoglycerate mutase-like"/>
    <property type="match status" value="1"/>
</dbReference>
<protein>
    <submittedName>
        <fullName evidence="1">Histidine phosphatase family protein</fullName>
        <ecNumber evidence="1">3.1.3.-</ecNumber>
    </submittedName>
</protein>
<dbReference type="Pfam" id="PF00300">
    <property type="entry name" value="His_Phos_1"/>
    <property type="match status" value="1"/>
</dbReference>
<keyword evidence="1" id="KW-0378">Hydrolase</keyword>
<dbReference type="EC" id="3.1.3.-" evidence="1"/>
<dbReference type="InterPro" id="IPR013078">
    <property type="entry name" value="His_Pase_superF_clade-1"/>
</dbReference>
<dbReference type="KEGG" id="plei:Q9312_05115"/>
<evidence type="ECO:0000313" key="2">
    <source>
        <dbReference type="Proteomes" id="UP001239782"/>
    </source>
</evidence>
<dbReference type="InterPro" id="IPR050275">
    <property type="entry name" value="PGM_Phosphatase"/>
</dbReference>
<dbReference type="GO" id="GO:0016791">
    <property type="term" value="F:phosphatase activity"/>
    <property type="evidence" value="ECO:0007669"/>
    <property type="project" value="TreeGrafter"/>
</dbReference>
<dbReference type="RefSeq" id="WP_309203505.1">
    <property type="nucleotide sequence ID" value="NZ_CP133548.1"/>
</dbReference>
<organism evidence="1 2">
    <name type="scientific">Pleionea litopenaei</name>
    <dbReference type="NCBI Taxonomy" id="3070815"/>
    <lineage>
        <taxon>Bacteria</taxon>
        <taxon>Pseudomonadati</taxon>
        <taxon>Pseudomonadota</taxon>
        <taxon>Gammaproteobacteria</taxon>
        <taxon>Oceanospirillales</taxon>
        <taxon>Pleioneaceae</taxon>
        <taxon>Pleionea</taxon>
    </lineage>
</organism>
<dbReference type="CDD" id="cd07067">
    <property type="entry name" value="HP_PGM_like"/>
    <property type="match status" value="1"/>
</dbReference>
<dbReference type="PANTHER" id="PTHR48100:SF1">
    <property type="entry name" value="HISTIDINE PHOSPHATASE FAMILY PROTEIN-RELATED"/>
    <property type="match status" value="1"/>
</dbReference>
<dbReference type="SMART" id="SM00855">
    <property type="entry name" value="PGAM"/>
    <property type="match status" value="1"/>
</dbReference>
<proteinExistence type="predicted"/>
<gene>
    <name evidence="1" type="ORF">Q9312_05115</name>
</gene>
<dbReference type="GO" id="GO:0005737">
    <property type="term" value="C:cytoplasm"/>
    <property type="evidence" value="ECO:0007669"/>
    <property type="project" value="TreeGrafter"/>
</dbReference>
<dbReference type="Gene3D" id="3.40.50.1240">
    <property type="entry name" value="Phosphoglycerate mutase-like"/>
    <property type="match status" value="1"/>
</dbReference>
<name>A0AA51X7K2_9GAMM</name>
<evidence type="ECO:0000313" key="1">
    <source>
        <dbReference type="EMBL" id="WMS88298.1"/>
    </source>
</evidence>
<dbReference type="PANTHER" id="PTHR48100">
    <property type="entry name" value="BROAD-SPECIFICITY PHOSPHATASE YOR283W-RELATED"/>
    <property type="match status" value="1"/>
</dbReference>
<sequence>MIKILLMRHGQAQFGHADYDHLSPNGFLQARRVADAMYESGEIPDIIASGSLKRQRQTAEQLLDRLGDDLTYQCMPWLNELDSAQLIRHYGASVFRTETRQSIELSEVTRESFPYVLKQLITRWHADEQCPFESFKQFKARIIQGLELLTSSCHQGSSQANTTILLVTSGGVIASVIQHLQQLNLEQLLDSALKLRNASITEILIDQKEWTLGRVNWLPERIEGNNELVTVL</sequence>
<keyword evidence="2" id="KW-1185">Reference proteome</keyword>
<accession>A0AA51X7K2</accession>
<reference evidence="1 2" key="1">
    <citation type="submission" date="2023-08" db="EMBL/GenBank/DDBJ databases">
        <title>Pleionea litopenaei sp. nov., isolated from stomach of juvenile Litopenaeus vannamei.</title>
        <authorList>
            <person name="Rho A.M."/>
            <person name="Hwang C.Y."/>
        </authorList>
    </citation>
    <scope>NUCLEOTIDE SEQUENCE [LARGE SCALE GENOMIC DNA]</scope>
    <source>
        <strain evidence="1 2">HL-JVS1</strain>
    </source>
</reference>
<dbReference type="EMBL" id="CP133548">
    <property type="protein sequence ID" value="WMS88298.1"/>
    <property type="molecule type" value="Genomic_DNA"/>
</dbReference>
<dbReference type="AlphaFoldDB" id="A0AA51X7K2"/>